<protein>
    <submittedName>
        <fullName evidence="2">Uncharacterized protein</fullName>
    </submittedName>
</protein>
<evidence type="ECO:0000313" key="3">
    <source>
        <dbReference type="Proteomes" id="UP000747542"/>
    </source>
</evidence>
<organism evidence="2 3">
    <name type="scientific">Homarus americanus</name>
    <name type="common">American lobster</name>
    <dbReference type="NCBI Taxonomy" id="6706"/>
    <lineage>
        <taxon>Eukaryota</taxon>
        <taxon>Metazoa</taxon>
        <taxon>Ecdysozoa</taxon>
        <taxon>Arthropoda</taxon>
        <taxon>Crustacea</taxon>
        <taxon>Multicrustacea</taxon>
        <taxon>Malacostraca</taxon>
        <taxon>Eumalacostraca</taxon>
        <taxon>Eucarida</taxon>
        <taxon>Decapoda</taxon>
        <taxon>Pleocyemata</taxon>
        <taxon>Astacidea</taxon>
        <taxon>Nephropoidea</taxon>
        <taxon>Nephropidae</taxon>
        <taxon>Homarus</taxon>
    </lineage>
</organism>
<feature type="region of interest" description="Disordered" evidence="1">
    <location>
        <begin position="192"/>
        <end position="216"/>
    </location>
</feature>
<feature type="non-terminal residue" evidence="2">
    <location>
        <position position="1"/>
    </location>
</feature>
<dbReference type="Proteomes" id="UP000747542">
    <property type="component" value="Unassembled WGS sequence"/>
</dbReference>
<feature type="region of interest" description="Disordered" evidence="1">
    <location>
        <begin position="96"/>
        <end position="129"/>
    </location>
</feature>
<evidence type="ECO:0000313" key="2">
    <source>
        <dbReference type="EMBL" id="KAG7172415.1"/>
    </source>
</evidence>
<feature type="compositionally biased region" description="Basic and acidic residues" evidence="1">
    <location>
        <begin position="12"/>
        <end position="24"/>
    </location>
</feature>
<sequence length="216" mass="23733">LRNKSKKRKIPTRRELPSSKRIQSDVESGQLSSQSSEPLSKKLHVTVDEAASKLPAEEHLGNVVTNAATSTSMFHQTPGVVMEEALGVKEESISSLDASLDSHNGSRGSWDTERNLPQSNTHSSLTPFTNGIKQEDIKFEVEVTQEFIVEEEADTVAQDPVVKEEKELEFIDVDKVRIEDEHVAPEVDGLSCVTTPVTSSSSQPDHPSSRKATKTK</sequence>
<comment type="caution">
    <text evidence="2">The sequence shown here is derived from an EMBL/GenBank/DDBJ whole genome shotgun (WGS) entry which is preliminary data.</text>
</comment>
<feature type="compositionally biased region" description="Basic residues" evidence="1">
    <location>
        <begin position="1"/>
        <end position="11"/>
    </location>
</feature>
<evidence type="ECO:0000256" key="1">
    <source>
        <dbReference type="SAM" id="MobiDB-lite"/>
    </source>
</evidence>
<keyword evidence="3" id="KW-1185">Reference proteome</keyword>
<accession>A0A8J5N3A6</accession>
<dbReference type="EMBL" id="JAHLQT010011252">
    <property type="protein sequence ID" value="KAG7172415.1"/>
    <property type="molecule type" value="Genomic_DNA"/>
</dbReference>
<proteinExistence type="predicted"/>
<reference evidence="2" key="1">
    <citation type="journal article" date="2021" name="Sci. Adv.">
        <title>The American lobster genome reveals insights on longevity, neural, and immune adaptations.</title>
        <authorList>
            <person name="Polinski J.M."/>
            <person name="Zimin A.V."/>
            <person name="Clark K.F."/>
            <person name="Kohn A.B."/>
            <person name="Sadowski N."/>
            <person name="Timp W."/>
            <person name="Ptitsyn A."/>
            <person name="Khanna P."/>
            <person name="Romanova D.Y."/>
            <person name="Williams P."/>
            <person name="Greenwood S.J."/>
            <person name="Moroz L.L."/>
            <person name="Walt D.R."/>
            <person name="Bodnar A.G."/>
        </authorList>
    </citation>
    <scope>NUCLEOTIDE SEQUENCE</scope>
    <source>
        <strain evidence="2">GMGI-L3</strain>
    </source>
</reference>
<feature type="compositionally biased region" description="Polar residues" evidence="1">
    <location>
        <begin position="25"/>
        <end position="38"/>
    </location>
</feature>
<name>A0A8J5N3A6_HOMAM</name>
<feature type="compositionally biased region" description="Low complexity" evidence="1">
    <location>
        <begin position="192"/>
        <end position="206"/>
    </location>
</feature>
<gene>
    <name evidence="2" type="ORF">Hamer_G025635</name>
</gene>
<dbReference type="AlphaFoldDB" id="A0A8J5N3A6"/>
<feature type="region of interest" description="Disordered" evidence="1">
    <location>
        <begin position="1"/>
        <end position="44"/>
    </location>
</feature>